<dbReference type="InterPro" id="IPR010730">
    <property type="entry name" value="HET"/>
</dbReference>
<protein>
    <submittedName>
        <fullName evidence="3">Putative ankyrin and het domain protein</fullName>
    </submittedName>
</protein>
<dbReference type="Pfam" id="PF26639">
    <property type="entry name" value="Het-6_barrel"/>
    <property type="match status" value="1"/>
</dbReference>
<comment type="caution">
    <text evidence="3">The sequence shown here is derived from an EMBL/GenBank/DDBJ whole genome shotgun (WGS) entry which is preliminary data.</text>
</comment>
<accession>A0A0G2HJ92</accession>
<dbReference type="PANTHER" id="PTHR24148">
    <property type="entry name" value="ANKYRIN REPEAT DOMAIN-CONTAINING PROTEIN 39 HOMOLOG-RELATED"/>
    <property type="match status" value="1"/>
</dbReference>
<dbReference type="InterPro" id="IPR002110">
    <property type="entry name" value="Ankyrin_rpt"/>
</dbReference>
<sequence length="907" mass="102534">MGYLISNKWGSLCYADGGLGFFSPRGTPNEDKKDAEFIPHVGFLPCDDLARRQWDAKEIHRVEVKRMEAEKALEVLPPFKHPPLPSASDIRLLRIGDSNDTSDILRCSLVVVDLKKNPAFDALSYTWGNPFAEPRLDDYYDRSTSIICNGQVLRVKQNLLDALRRLRKGSSIEKRGSFHKTPLIKAAEDGHTRLVQALLLQGADFTSKDCFGETALHYAAENGHLDVVSVLVHVGSSLTVLDKSRRTALDCAKQRKRVEGKYDEIIQVLESRSQQDCPSERSGYFGKTRQHQQYIWVDAICINQEDNIEKSAQVALMGKIYQSAKSVTVWLGRERQDNSDSTAEDLLLNAWRLDTGVRDGKLDDEGMKILLEDPKRHLAASTPQNLKSAIVEWLKATEHRQVEKWMVGVPFFQRRWFERGWIIQELIVAKYINVVCGQFMFPWDMLVFVACVVNSCVALLRNGMHPLGEAWFGFSTIVYRSTLATSHSIRPHELPVIALERRRRAYQQSGPLSSMAALMLGRNALVQDQRDKVFSVLSISSPIQYTKKMKYIKMAKHHAIAPDYVQSSRDLYIDVAKSLIETYGPCVLSLVRHSSALTIAGLPSWVPDLTVPIHHRPLGIPINTLIGGRNGERDEGSRYNAARNLKSSSTLQITPENHLTLQALYLDTVDGISLAGLNDVKSDLSGLVAWRTLLSGLPHSIERKREILWRTMILNEVNEKHLAPNLDEQFIGWLKFMCYVEMLDNKAQLTKNITRMKDPVDALYPQRPEESMLRLLENTIQQNLAFFGITFTDTELQRWRSLSSFTPKIPEFTTWYANFSSRAGEFGRALHGKDTSGRIFRTRNKLLIGMGPEQMQKGDMVYIIPGTTVPYILRPDGGSVKGLFRIIGEAYVHEIMHGEAVEGLKGN</sequence>
<evidence type="ECO:0000313" key="3">
    <source>
        <dbReference type="EMBL" id="KKY28420.1"/>
    </source>
</evidence>
<dbReference type="SMART" id="SM00248">
    <property type="entry name" value="ANK"/>
    <property type="match status" value="2"/>
</dbReference>
<dbReference type="OrthoDB" id="2157530at2759"/>
<reference evidence="3 4" key="2">
    <citation type="submission" date="2015-05" db="EMBL/GenBank/DDBJ databases">
        <authorList>
            <person name="Morales-Cruz A."/>
            <person name="Amrine K.C."/>
            <person name="Cantu D."/>
        </authorList>
    </citation>
    <scope>NUCLEOTIDE SEQUENCE [LARGE SCALE GENOMIC DNA]</scope>
    <source>
        <strain evidence="3">UCRPC4</strain>
    </source>
</reference>
<proteinExistence type="predicted"/>
<dbReference type="Gene3D" id="1.25.40.20">
    <property type="entry name" value="Ankyrin repeat-containing domain"/>
    <property type="match status" value="1"/>
</dbReference>
<feature type="domain" description="Heterokaryon incompatibility" evidence="2">
    <location>
        <begin position="290"/>
        <end position="425"/>
    </location>
</feature>
<reference evidence="3 4" key="1">
    <citation type="submission" date="2015-05" db="EMBL/GenBank/DDBJ databases">
        <title>Distinctive expansion of gene families associated with plant cell wall degradation and secondary metabolism in the genomes of grapevine trunk pathogens.</title>
        <authorList>
            <person name="Lawrence D.P."/>
            <person name="Travadon R."/>
            <person name="Rolshausen P.E."/>
            <person name="Baumgartner K."/>
        </authorList>
    </citation>
    <scope>NUCLEOTIDE SEQUENCE [LARGE SCALE GENOMIC DNA]</scope>
    <source>
        <strain evidence="3">UCRPC4</strain>
    </source>
</reference>
<dbReference type="AlphaFoldDB" id="A0A0G2HJ92"/>
<name>A0A0G2HJ92_PHACM</name>
<feature type="repeat" description="ANK" evidence="1">
    <location>
        <begin position="178"/>
        <end position="210"/>
    </location>
</feature>
<dbReference type="PROSITE" id="PS50088">
    <property type="entry name" value="ANK_REPEAT"/>
    <property type="match status" value="2"/>
</dbReference>
<dbReference type="PANTHER" id="PTHR24148:SF73">
    <property type="entry name" value="HET DOMAIN PROTEIN (AFU_ORTHOLOGUE AFUA_8G01020)"/>
    <property type="match status" value="1"/>
</dbReference>
<dbReference type="InterPro" id="IPR036770">
    <property type="entry name" value="Ankyrin_rpt-contain_sf"/>
</dbReference>
<dbReference type="Pfam" id="PF12796">
    <property type="entry name" value="Ank_2"/>
    <property type="match status" value="1"/>
</dbReference>
<dbReference type="PROSITE" id="PS50297">
    <property type="entry name" value="ANK_REP_REGION"/>
    <property type="match status" value="2"/>
</dbReference>
<evidence type="ECO:0000259" key="2">
    <source>
        <dbReference type="Pfam" id="PF06985"/>
    </source>
</evidence>
<dbReference type="Pfam" id="PF06985">
    <property type="entry name" value="HET"/>
    <property type="match status" value="1"/>
</dbReference>
<dbReference type="InterPro" id="IPR052895">
    <property type="entry name" value="HetReg/Transcr_Mod"/>
</dbReference>
<dbReference type="Proteomes" id="UP000053317">
    <property type="component" value="Unassembled WGS sequence"/>
</dbReference>
<keyword evidence="1" id="KW-0040">ANK repeat</keyword>
<feature type="repeat" description="ANK" evidence="1">
    <location>
        <begin position="211"/>
        <end position="243"/>
    </location>
</feature>
<keyword evidence="4" id="KW-1185">Reference proteome</keyword>
<evidence type="ECO:0000313" key="4">
    <source>
        <dbReference type="Proteomes" id="UP000053317"/>
    </source>
</evidence>
<dbReference type="SUPFAM" id="SSF48403">
    <property type="entry name" value="Ankyrin repeat"/>
    <property type="match status" value="1"/>
</dbReference>
<organism evidence="3 4">
    <name type="scientific">Phaeomoniella chlamydospora</name>
    <name type="common">Phaeoacremonium chlamydosporum</name>
    <dbReference type="NCBI Taxonomy" id="158046"/>
    <lineage>
        <taxon>Eukaryota</taxon>
        <taxon>Fungi</taxon>
        <taxon>Dikarya</taxon>
        <taxon>Ascomycota</taxon>
        <taxon>Pezizomycotina</taxon>
        <taxon>Eurotiomycetes</taxon>
        <taxon>Chaetothyriomycetidae</taxon>
        <taxon>Phaeomoniellales</taxon>
        <taxon>Phaeomoniellaceae</taxon>
        <taxon>Phaeomoniella</taxon>
    </lineage>
</organism>
<gene>
    <name evidence="3" type="ORF">UCRPC4_g00587</name>
</gene>
<dbReference type="EMBL" id="LCWF01000013">
    <property type="protein sequence ID" value="KKY28420.1"/>
    <property type="molecule type" value="Genomic_DNA"/>
</dbReference>
<evidence type="ECO:0000256" key="1">
    <source>
        <dbReference type="PROSITE-ProRule" id="PRU00023"/>
    </source>
</evidence>